<accession>A0ABM0GU37</accession>
<evidence type="ECO:0000259" key="2">
    <source>
        <dbReference type="SMART" id="SM01017"/>
    </source>
</evidence>
<evidence type="ECO:0000256" key="1">
    <source>
        <dbReference type="ARBA" id="ARBA00005298"/>
    </source>
</evidence>
<dbReference type="Pfam" id="PF00339">
    <property type="entry name" value="Arrestin_N"/>
    <property type="match status" value="1"/>
</dbReference>
<dbReference type="Pfam" id="PF02752">
    <property type="entry name" value="Arrestin_C"/>
    <property type="match status" value="1"/>
</dbReference>
<dbReference type="RefSeq" id="XP_002737392.1">
    <property type="nucleotide sequence ID" value="XM_002737346.2"/>
</dbReference>
<dbReference type="Proteomes" id="UP000694865">
    <property type="component" value="Unplaced"/>
</dbReference>
<dbReference type="InterPro" id="IPR011021">
    <property type="entry name" value="Arrestin-like_N"/>
</dbReference>
<reference evidence="4" key="1">
    <citation type="submission" date="2025-08" db="UniProtKB">
        <authorList>
            <consortium name="RefSeq"/>
        </authorList>
    </citation>
    <scope>IDENTIFICATION</scope>
    <source>
        <tissue evidence="4">Testes</tissue>
    </source>
</reference>
<dbReference type="PANTHER" id="PTHR11188">
    <property type="entry name" value="ARRESTIN DOMAIN CONTAINING PROTEIN"/>
    <property type="match status" value="1"/>
</dbReference>
<evidence type="ECO:0000313" key="3">
    <source>
        <dbReference type="Proteomes" id="UP000694865"/>
    </source>
</evidence>
<feature type="domain" description="Arrestin C-terminal-like" evidence="2">
    <location>
        <begin position="185"/>
        <end position="318"/>
    </location>
</feature>
<dbReference type="InterPro" id="IPR014752">
    <property type="entry name" value="Arrestin-like_C"/>
</dbReference>
<dbReference type="InterPro" id="IPR014756">
    <property type="entry name" value="Ig_E-set"/>
</dbReference>
<name>A0ABM0GU37_SACKO</name>
<comment type="similarity">
    <text evidence="1">Belongs to the arrestin family.</text>
</comment>
<dbReference type="PANTHER" id="PTHR11188:SF17">
    <property type="entry name" value="FI21816P1"/>
    <property type="match status" value="1"/>
</dbReference>
<dbReference type="SUPFAM" id="SSF81296">
    <property type="entry name" value="E set domains"/>
    <property type="match status" value="2"/>
</dbReference>
<dbReference type="InterPro" id="IPR050357">
    <property type="entry name" value="Arrestin_domain-protein"/>
</dbReference>
<organism evidence="3 4">
    <name type="scientific">Saccoglossus kowalevskii</name>
    <name type="common">Acorn worm</name>
    <dbReference type="NCBI Taxonomy" id="10224"/>
    <lineage>
        <taxon>Eukaryota</taxon>
        <taxon>Metazoa</taxon>
        <taxon>Hemichordata</taxon>
        <taxon>Enteropneusta</taxon>
        <taxon>Harrimaniidae</taxon>
        <taxon>Saccoglossus</taxon>
    </lineage>
</organism>
<dbReference type="InterPro" id="IPR011022">
    <property type="entry name" value="Arrestin_C-like"/>
</dbReference>
<protein>
    <submittedName>
        <fullName evidence="4">Arrestin domain-containing protein 3-like</fullName>
    </submittedName>
</protein>
<proteinExistence type="inferred from homology"/>
<sequence>MTEYMLRGTMELPERFEFDFDRPTPVYRAGEIVSGRLIVDVASALPLRTLHVVMRGESYVEWEEDDTESGKTEARIIKDKSEIINLKRIIMGRTGADIVANEITEGKHEFPFSFQLPTCKLPTSYEGEYGHVRYWVKAVMDRPWMSKPTTKRCFTVLETHEHNVNRLARKSSETLETTVCSFLCKSDLISLEVSTNKQGYCIGEPIIMCLECKNYSKSNFLETRASLIQRVAYRAHDGNKLRTTYNTLSHKRGDAPQSRGTLRWTNEEIDIPSVPLTTMSDCLIQVSYSLKVTLLGKRTKHVPTLEVILPITIVDKVCQRTRKFSRNSLHSHRLSIPGTPDTKEDNYLNNITDLTTEQFQLSASGECDVRDGQDDKYIMGELTFTPVYPCVVTD</sequence>
<dbReference type="SMART" id="SM01017">
    <property type="entry name" value="Arrestin_C"/>
    <property type="match status" value="1"/>
</dbReference>
<keyword evidence="3" id="KW-1185">Reference proteome</keyword>
<dbReference type="Gene3D" id="2.60.40.640">
    <property type="match status" value="2"/>
</dbReference>
<gene>
    <name evidence="4" type="primary">LOC100376783</name>
</gene>
<evidence type="ECO:0000313" key="4">
    <source>
        <dbReference type="RefSeq" id="XP_002737392.1"/>
    </source>
</evidence>
<dbReference type="GeneID" id="100376783"/>